<comment type="subcellular location">
    <subcellularLocation>
        <location evidence="1">Cell membrane</location>
        <topology evidence="1">Single-pass membrane protein</topology>
    </subcellularLocation>
</comment>
<keyword evidence="4 9" id="KW-0812">Transmembrane</keyword>
<dbReference type="Proteomes" id="UP000287447">
    <property type="component" value="Unassembled WGS sequence"/>
</dbReference>
<keyword evidence="12" id="KW-1185">Reference proteome</keyword>
<dbReference type="CDD" id="cd07185">
    <property type="entry name" value="OmpA_C-like"/>
    <property type="match status" value="1"/>
</dbReference>
<proteinExistence type="inferred from homology"/>
<dbReference type="PANTHER" id="PTHR30329">
    <property type="entry name" value="STATOR ELEMENT OF FLAGELLAR MOTOR COMPLEX"/>
    <property type="match status" value="1"/>
</dbReference>
<name>A0A437QXB2_9PROT</name>
<dbReference type="Pfam" id="PF00691">
    <property type="entry name" value="OmpA"/>
    <property type="match status" value="1"/>
</dbReference>
<keyword evidence="3" id="KW-1003">Cell membrane</keyword>
<feature type="region of interest" description="Disordered" evidence="8">
    <location>
        <begin position="292"/>
        <end position="313"/>
    </location>
</feature>
<organism evidence="11 12">
    <name type="scientific">Hwanghaeella grinnelliae</name>
    <dbReference type="NCBI Taxonomy" id="2500179"/>
    <lineage>
        <taxon>Bacteria</taxon>
        <taxon>Pseudomonadati</taxon>
        <taxon>Pseudomonadota</taxon>
        <taxon>Alphaproteobacteria</taxon>
        <taxon>Rhodospirillales</taxon>
        <taxon>Rhodospirillaceae</taxon>
        <taxon>Hwanghaeella</taxon>
    </lineage>
</organism>
<dbReference type="InterPro" id="IPR050330">
    <property type="entry name" value="Bact_OuterMem_StrucFunc"/>
</dbReference>
<dbReference type="Gene3D" id="3.30.1330.60">
    <property type="entry name" value="OmpA-like domain"/>
    <property type="match status" value="1"/>
</dbReference>
<dbReference type="PANTHER" id="PTHR30329:SF21">
    <property type="entry name" value="LIPOPROTEIN YIAD-RELATED"/>
    <property type="match status" value="1"/>
</dbReference>
<gene>
    <name evidence="11" type="ORF">EOI86_08005</name>
</gene>
<keyword evidence="6 7" id="KW-0472">Membrane</keyword>
<evidence type="ECO:0000256" key="3">
    <source>
        <dbReference type="ARBA" id="ARBA00022475"/>
    </source>
</evidence>
<comment type="caution">
    <text evidence="11">The sequence shown here is derived from an EMBL/GenBank/DDBJ whole genome shotgun (WGS) entry which is preliminary data.</text>
</comment>
<reference evidence="12" key="1">
    <citation type="submission" date="2019-01" db="EMBL/GenBank/DDBJ databases">
        <title>Gri0909 isolated from a small marine red alga.</title>
        <authorList>
            <person name="Kim J."/>
            <person name="Jeong S.E."/>
            <person name="Jeon C.O."/>
        </authorList>
    </citation>
    <scope>NUCLEOTIDE SEQUENCE [LARGE SCALE GENOMIC DNA]</scope>
    <source>
        <strain evidence="12">Gri0909</strain>
    </source>
</reference>
<evidence type="ECO:0000256" key="9">
    <source>
        <dbReference type="SAM" id="Phobius"/>
    </source>
</evidence>
<sequence length="313" mass="33694">MAENNDNIIFKKVKIQEAGAHGGAWKIAYADFVTAMMAFFLLLWLLNATSEEVRDGLANYFQPTLRTTPSTSGSGGIFGGATANDPGPMEVTSTQAFLDSDSASQTNLDTGNEASGRKQEISSGDVGRVDAQAEEQTFSKIKEILEKSIDELPNELQDLKRSLKVAITEEGLSIQVIDHDSESSFEEGTDQLTEHARNALKLMSQFITRLPNMITVQGHTGEESEPLENWELSLHRANAARRALVAYGVPGQKFDTVVGKGTSDLANPEAPDAPENRRLSVILLRMANDSALGASATSPPSLFETGVGPPALE</sequence>
<dbReference type="InterPro" id="IPR006665">
    <property type="entry name" value="OmpA-like"/>
</dbReference>
<comment type="similarity">
    <text evidence="2">Belongs to the MotB family.</text>
</comment>
<feature type="compositionally biased region" description="Polar residues" evidence="8">
    <location>
        <begin position="102"/>
        <end position="113"/>
    </location>
</feature>
<feature type="transmembrane region" description="Helical" evidence="9">
    <location>
        <begin position="27"/>
        <end position="46"/>
    </location>
</feature>
<dbReference type="AlphaFoldDB" id="A0A437QXB2"/>
<protein>
    <submittedName>
        <fullName evidence="11">Chemotaxis protein MotB</fullName>
    </submittedName>
</protein>
<dbReference type="RefSeq" id="WP_127764551.1">
    <property type="nucleotide sequence ID" value="NZ_SADE01000001.1"/>
</dbReference>
<evidence type="ECO:0000313" key="12">
    <source>
        <dbReference type="Proteomes" id="UP000287447"/>
    </source>
</evidence>
<accession>A0A437QXB2</accession>
<dbReference type="SUPFAM" id="SSF103088">
    <property type="entry name" value="OmpA-like"/>
    <property type="match status" value="1"/>
</dbReference>
<evidence type="ECO:0000259" key="10">
    <source>
        <dbReference type="PROSITE" id="PS51123"/>
    </source>
</evidence>
<evidence type="ECO:0000256" key="4">
    <source>
        <dbReference type="ARBA" id="ARBA00022692"/>
    </source>
</evidence>
<dbReference type="GO" id="GO:0005886">
    <property type="term" value="C:plasma membrane"/>
    <property type="evidence" value="ECO:0007669"/>
    <property type="project" value="UniProtKB-SubCell"/>
</dbReference>
<evidence type="ECO:0000256" key="6">
    <source>
        <dbReference type="ARBA" id="ARBA00023136"/>
    </source>
</evidence>
<evidence type="ECO:0000256" key="7">
    <source>
        <dbReference type="PROSITE-ProRule" id="PRU00473"/>
    </source>
</evidence>
<evidence type="ECO:0000256" key="8">
    <source>
        <dbReference type="SAM" id="MobiDB-lite"/>
    </source>
</evidence>
<dbReference type="InterPro" id="IPR036737">
    <property type="entry name" value="OmpA-like_sf"/>
</dbReference>
<evidence type="ECO:0000256" key="5">
    <source>
        <dbReference type="ARBA" id="ARBA00022989"/>
    </source>
</evidence>
<feature type="region of interest" description="Disordered" evidence="8">
    <location>
        <begin position="102"/>
        <end position="129"/>
    </location>
</feature>
<dbReference type="InterPro" id="IPR025713">
    <property type="entry name" value="MotB-like_N_dom"/>
</dbReference>
<evidence type="ECO:0000256" key="1">
    <source>
        <dbReference type="ARBA" id="ARBA00004162"/>
    </source>
</evidence>
<feature type="domain" description="OmpA-like" evidence="10">
    <location>
        <begin position="172"/>
        <end position="287"/>
    </location>
</feature>
<evidence type="ECO:0000313" key="11">
    <source>
        <dbReference type="EMBL" id="RVU39180.1"/>
    </source>
</evidence>
<dbReference type="Pfam" id="PF13677">
    <property type="entry name" value="MotB_plug"/>
    <property type="match status" value="1"/>
</dbReference>
<evidence type="ECO:0000256" key="2">
    <source>
        <dbReference type="ARBA" id="ARBA00008914"/>
    </source>
</evidence>
<dbReference type="PROSITE" id="PS51123">
    <property type="entry name" value="OMPA_2"/>
    <property type="match status" value="1"/>
</dbReference>
<dbReference type="OrthoDB" id="7170686at2"/>
<keyword evidence="5 9" id="KW-1133">Transmembrane helix</keyword>
<dbReference type="EMBL" id="SADE01000001">
    <property type="protein sequence ID" value="RVU39180.1"/>
    <property type="molecule type" value="Genomic_DNA"/>
</dbReference>